<gene>
    <name evidence="1" type="ORF">IAB19_06600</name>
</gene>
<dbReference type="EMBL" id="JADINH010000139">
    <property type="protein sequence ID" value="MBO8416029.1"/>
    <property type="molecule type" value="Genomic_DNA"/>
</dbReference>
<evidence type="ECO:0000313" key="2">
    <source>
        <dbReference type="Proteomes" id="UP000823631"/>
    </source>
</evidence>
<dbReference type="AlphaFoldDB" id="A0A9D9DAC5"/>
<name>A0A9D9DAC5_9GAMM</name>
<dbReference type="Proteomes" id="UP000823631">
    <property type="component" value="Unassembled WGS sequence"/>
</dbReference>
<reference evidence="1" key="2">
    <citation type="journal article" date="2021" name="PeerJ">
        <title>Extensive microbial diversity within the chicken gut microbiome revealed by metagenomics and culture.</title>
        <authorList>
            <person name="Gilroy R."/>
            <person name="Ravi A."/>
            <person name="Getino M."/>
            <person name="Pursley I."/>
            <person name="Horton D.L."/>
            <person name="Alikhan N.F."/>
            <person name="Baker D."/>
            <person name="Gharbi K."/>
            <person name="Hall N."/>
            <person name="Watson M."/>
            <person name="Adriaenssens E.M."/>
            <person name="Foster-Nyarko E."/>
            <person name="Jarju S."/>
            <person name="Secka A."/>
            <person name="Antonio M."/>
            <person name="Oren A."/>
            <person name="Chaudhuri R.R."/>
            <person name="La Ragione R."/>
            <person name="Hildebrand F."/>
            <person name="Pallen M.J."/>
        </authorList>
    </citation>
    <scope>NUCLEOTIDE SEQUENCE</scope>
    <source>
        <strain evidence="1">17213</strain>
    </source>
</reference>
<organism evidence="1 2">
    <name type="scientific">Candidatus Avisuccinivibrio stercorigallinarum</name>
    <dbReference type="NCBI Taxonomy" id="2840704"/>
    <lineage>
        <taxon>Bacteria</taxon>
        <taxon>Pseudomonadati</taxon>
        <taxon>Pseudomonadota</taxon>
        <taxon>Gammaproteobacteria</taxon>
        <taxon>Aeromonadales</taxon>
        <taxon>Succinivibrionaceae</taxon>
        <taxon>Succinivibrionaceae incertae sedis</taxon>
        <taxon>Candidatus Avisuccinivibrio</taxon>
    </lineage>
</organism>
<comment type="caution">
    <text evidence="1">The sequence shown here is derived from an EMBL/GenBank/DDBJ whole genome shotgun (WGS) entry which is preliminary data.</text>
</comment>
<reference evidence="1" key="1">
    <citation type="submission" date="2020-10" db="EMBL/GenBank/DDBJ databases">
        <authorList>
            <person name="Gilroy R."/>
        </authorList>
    </citation>
    <scope>NUCLEOTIDE SEQUENCE</scope>
    <source>
        <strain evidence="1">17213</strain>
    </source>
</reference>
<evidence type="ECO:0000313" key="1">
    <source>
        <dbReference type="EMBL" id="MBO8416029.1"/>
    </source>
</evidence>
<proteinExistence type="predicted"/>
<feature type="non-terminal residue" evidence="1">
    <location>
        <position position="1"/>
    </location>
</feature>
<sequence length="89" mass="9766">SKGLRQLLHECLLTALPAPLSGSRSLFLKSILQQHAQGTDAQGRALSFDELCRALQLEPINVLEDAEGLRRKLGTALPLWLQPALQENP</sequence>
<protein>
    <submittedName>
        <fullName evidence="1">Uncharacterized protein</fullName>
    </submittedName>
</protein>
<accession>A0A9D9DAC5</accession>